<dbReference type="Pfam" id="PF00884">
    <property type="entry name" value="Sulfatase"/>
    <property type="match status" value="1"/>
</dbReference>
<dbReference type="EMBL" id="JACXWD010000102">
    <property type="protein sequence ID" value="MBD3869509.1"/>
    <property type="molecule type" value="Genomic_DNA"/>
</dbReference>
<dbReference type="PROSITE" id="PS51257">
    <property type="entry name" value="PROKAR_LIPOPROTEIN"/>
    <property type="match status" value="1"/>
</dbReference>
<dbReference type="Gene3D" id="3.40.720.10">
    <property type="entry name" value="Alkaline Phosphatase, subunit A"/>
    <property type="match status" value="2"/>
</dbReference>
<feature type="chain" id="PRO_5035209603" evidence="2">
    <location>
        <begin position="21"/>
        <end position="405"/>
    </location>
</feature>
<gene>
    <name evidence="4" type="ORF">IFK94_15420</name>
</gene>
<feature type="signal peptide" evidence="2">
    <location>
        <begin position="1"/>
        <end position="20"/>
    </location>
</feature>
<protein>
    <submittedName>
        <fullName evidence="4">Sulfatase</fullName>
    </submittedName>
</protein>
<organism evidence="4 5">
    <name type="scientific">Candidatus Polarisedimenticola svalbardensis</name>
    <dbReference type="NCBI Taxonomy" id="2886004"/>
    <lineage>
        <taxon>Bacteria</taxon>
        <taxon>Pseudomonadati</taxon>
        <taxon>Acidobacteriota</taxon>
        <taxon>Candidatus Polarisedimenticolia</taxon>
        <taxon>Candidatus Polarisedimenticolales</taxon>
        <taxon>Candidatus Polarisedimenticolaceae</taxon>
        <taxon>Candidatus Polarisedimenticola</taxon>
    </lineage>
</organism>
<reference evidence="4 5" key="1">
    <citation type="submission" date="2020-08" db="EMBL/GenBank/DDBJ databases">
        <title>Acidobacteriota in marine sediments use diverse sulfur dissimilation pathways.</title>
        <authorList>
            <person name="Wasmund K."/>
        </authorList>
    </citation>
    <scope>NUCLEOTIDE SEQUENCE [LARGE SCALE GENOMIC DNA]</scope>
    <source>
        <strain evidence="4">MAG AM4</strain>
    </source>
</reference>
<feature type="domain" description="Sulfatase N-terminal" evidence="3">
    <location>
        <begin position="30"/>
        <end position="331"/>
    </location>
</feature>
<accession>A0A8J7CFH1</accession>
<evidence type="ECO:0000256" key="1">
    <source>
        <dbReference type="ARBA" id="ARBA00008779"/>
    </source>
</evidence>
<dbReference type="Proteomes" id="UP000648239">
    <property type="component" value="Unassembled WGS sequence"/>
</dbReference>
<comment type="similarity">
    <text evidence="1">Belongs to the sulfatase family.</text>
</comment>
<evidence type="ECO:0000259" key="3">
    <source>
        <dbReference type="Pfam" id="PF00884"/>
    </source>
</evidence>
<dbReference type="InterPro" id="IPR050738">
    <property type="entry name" value="Sulfatase"/>
</dbReference>
<proteinExistence type="inferred from homology"/>
<evidence type="ECO:0000256" key="2">
    <source>
        <dbReference type="SAM" id="SignalP"/>
    </source>
</evidence>
<dbReference type="GO" id="GO:0004065">
    <property type="term" value="F:arylsulfatase activity"/>
    <property type="evidence" value="ECO:0007669"/>
    <property type="project" value="TreeGrafter"/>
</dbReference>
<feature type="non-terminal residue" evidence="4">
    <location>
        <position position="405"/>
    </location>
</feature>
<dbReference type="AlphaFoldDB" id="A0A8J7CFH1"/>
<dbReference type="InterPro" id="IPR000917">
    <property type="entry name" value="Sulfatase_N"/>
</dbReference>
<evidence type="ECO:0000313" key="4">
    <source>
        <dbReference type="EMBL" id="MBD3869509.1"/>
    </source>
</evidence>
<dbReference type="PANTHER" id="PTHR42693">
    <property type="entry name" value="ARYLSULFATASE FAMILY MEMBER"/>
    <property type="match status" value="1"/>
</dbReference>
<dbReference type="CDD" id="cd16148">
    <property type="entry name" value="sulfatase_like"/>
    <property type="match status" value="1"/>
</dbReference>
<dbReference type="InterPro" id="IPR017850">
    <property type="entry name" value="Alkaline_phosphatase_core_sf"/>
</dbReference>
<evidence type="ECO:0000313" key="5">
    <source>
        <dbReference type="Proteomes" id="UP000648239"/>
    </source>
</evidence>
<name>A0A8J7CFH1_9BACT</name>
<dbReference type="PANTHER" id="PTHR42693:SF33">
    <property type="entry name" value="ARYLSULFATASE"/>
    <property type="match status" value="1"/>
</dbReference>
<comment type="caution">
    <text evidence="4">The sequence shown here is derived from an EMBL/GenBank/DDBJ whole genome shotgun (WGS) entry which is preliminary data.</text>
</comment>
<keyword evidence="2" id="KW-0732">Signal</keyword>
<dbReference type="SUPFAM" id="SSF53649">
    <property type="entry name" value="Alkaline phosphatase-like"/>
    <property type="match status" value="1"/>
</dbReference>
<sequence>MMRKSSLLPVVCLLLAAACSGPGPGGERLNVLLVTLDTTRADHLGCYGYPLPTSPNLDRLAADGILFDLAISTSGITPISHASIFTGMNPDRHGLRVFYGEAGHYLDPAHPTLATILKSRSFRTGAFISAYPASERFGLHHGFDTFSTGVSDEVMTGDPRLRPPKDGYWMDRRTASAQRRADATTDEALAWLDQPADGGNPFLLWVHYFDPHDPSLVPPEEINSKFGADSRTPDALLKIYDPEIFFMDSQFGRLISRLKETGQYDNTLIVVVGDHGQGLGDHNWFPHRLLYQEQIRVPLIVRLPGAYQGAKVGALARTTDILPTVLERLGIESPEAVQGLNLEPILAGTSREQRVGMAEALNTLDAHAPAGLPPHQQDLLFMAMDRKWKLIHHVNQPGNDELYNL</sequence>